<gene>
    <name evidence="2" type="ORF">CUJ84_Chr003859</name>
</gene>
<evidence type="ECO:0000256" key="1">
    <source>
        <dbReference type="SAM" id="Phobius"/>
    </source>
</evidence>
<evidence type="ECO:0000313" key="3">
    <source>
        <dbReference type="Proteomes" id="UP000238523"/>
    </source>
</evidence>
<proteinExistence type="predicted"/>
<name>A0A2K9Z7N2_RHILE</name>
<evidence type="ECO:0000313" key="2">
    <source>
        <dbReference type="EMBL" id="AUW44190.1"/>
    </source>
</evidence>
<keyword evidence="1" id="KW-1133">Transmembrane helix</keyword>
<sequence>MLITALVATVISIAAGAAIRAWAFAIFAFLVAIGFGSVAFADGSSVIVGTLSGVAILALMEIAYLAGAFLSGLLRRSARLRENNSVADSVATTTTERPQG</sequence>
<keyword evidence="1" id="KW-0472">Membrane</keyword>
<feature type="transmembrane region" description="Helical" evidence="1">
    <location>
        <begin position="21"/>
        <end position="41"/>
    </location>
</feature>
<accession>A0A2K9Z7N2</accession>
<feature type="transmembrane region" description="Helical" evidence="1">
    <location>
        <begin position="47"/>
        <end position="74"/>
    </location>
</feature>
<organism evidence="2 3">
    <name type="scientific">Rhizobium leguminosarum</name>
    <dbReference type="NCBI Taxonomy" id="384"/>
    <lineage>
        <taxon>Bacteria</taxon>
        <taxon>Pseudomonadati</taxon>
        <taxon>Pseudomonadota</taxon>
        <taxon>Alphaproteobacteria</taxon>
        <taxon>Hyphomicrobiales</taxon>
        <taxon>Rhizobiaceae</taxon>
        <taxon>Rhizobium/Agrobacterium group</taxon>
        <taxon>Rhizobium</taxon>
    </lineage>
</organism>
<protein>
    <submittedName>
        <fullName evidence="2">Uncharacterized protein</fullName>
    </submittedName>
</protein>
<dbReference type="AlphaFoldDB" id="A0A2K9Z7N2"/>
<dbReference type="EMBL" id="CP025012">
    <property type="protein sequence ID" value="AUW44190.1"/>
    <property type="molecule type" value="Genomic_DNA"/>
</dbReference>
<dbReference type="Proteomes" id="UP000238523">
    <property type="component" value="Chromosome"/>
</dbReference>
<reference evidence="2 3" key="1">
    <citation type="submission" date="2017-11" db="EMBL/GenBank/DDBJ databases">
        <title>Complete genome of Rhizobium leguminosarum Norway, an ineffective micro-symbiont.</title>
        <authorList>
            <person name="Hoffrichter A."/>
            <person name="Liang J."/>
            <person name="Brachmann A."/>
            <person name="Marin M."/>
        </authorList>
    </citation>
    <scope>NUCLEOTIDE SEQUENCE [LARGE SCALE GENOMIC DNA]</scope>
    <source>
        <strain evidence="2 3">Norway</strain>
    </source>
</reference>
<dbReference type="RefSeq" id="WP_105007212.1">
    <property type="nucleotide sequence ID" value="NZ_CP025012.1"/>
</dbReference>
<keyword evidence="1" id="KW-0812">Transmembrane</keyword>